<organism evidence="1 2">
    <name type="scientific">Petrolisthes manimaculis</name>
    <dbReference type="NCBI Taxonomy" id="1843537"/>
    <lineage>
        <taxon>Eukaryota</taxon>
        <taxon>Metazoa</taxon>
        <taxon>Ecdysozoa</taxon>
        <taxon>Arthropoda</taxon>
        <taxon>Crustacea</taxon>
        <taxon>Multicrustacea</taxon>
        <taxon>Malacostraca</taxon>
        <taxon>Eumalacostraca</taxon>
        <taxon>Eucarida</taxon>
        <taxon>Decapoda</taxon>
        <taxon>Pleocyemata</taxon>
        <taxon>Anomura</taxon>
        <taxon>Galatheoidea</taxon>
        <taxon>Porcellanidae</taxon>
        <taxon>Petrolisthes</taxon>
    </lineage>
</organism>
<accession>A0AAE1TKM1</accession>
<proteinExistence type="predicted"/>
<evidence type="ECO:0000313" key="2">
    <source>
        <dbReference type="Proteomes" id="UP001292094"/>
    </source>
</evidence>
<keyword evidence="2" id="KW-1185">Reference proteome</keyword>
<name>A0AAE1TKM1_9EUCA</name>
<gene>
    <name evidence="1" type="ORF">Pmani_040151</name>
</gene>
<dbReference type="Proteomes" id="UP001292094">
    <property type="component" value="Unassembled WGS sequence"/>
</dbReference>
<sequence length="17" mass="2082">MQCALRDHHQRLSQFDP</sequence>
<protein>
    <submittedName>
        <fullName evidence="1">Uncharacterized protein</fullName>
    </submittedName>
</protein>
<comment type="caution">
    <text evidence="1">The sequence shown here is derived from an EMBL/GenBank/DDBJ whole genome shotgun (WGS) entry which is preliminary data.</text>
</comment>
<feature type="non-terminal residue" evidence="1">
    <location>
        <position position="17"/>
    </location>
</feature>
<evidence type="ECO:0000313" key="1">
    <source>
        <dbReference type="EMBL" id="KAK4286759.1"/>
    </source>
</evidence>
<dbReference type="AlphaFoldDB" id="A0AAE1TKM1"/>
<dbReference type="EMBL" id="JAWZYT010007344">
    <property type="protein sequence ID" value="KAK4286759.1"/>
    <property type="molecule type" value="Genomic_DNA"/>
</dbReference>
<reference evidence="1" key="1">
    <citation type="submission" date="2023-11" db="EMBL/GenBank/DDBJ databases">
        <title>Genome assemblies of two species of porcelain crab, Petrolisthes cinctipes and Petrolisthes manimaculis (Anomura: Porcellanidae).</title>
        <authorList>
            <person name="Angst P."/>
        </authorList>
    </citation>
    <scope>NUCLEOTIDE SEQUENCE</scope>
    <source>
        <strain evidence="1">PB745_02</strain>
        <tissue evidence="1">Gill</tissue>
    </source>
</reference>